<evidence type="ECO:0000313" key="3">
    <source>
        <dbReference type="Proteomes" id="UP001054945"/>
    </source>
</evidence>
<feature type="region of interest" description="Disordered" evidence="1">
    <location>
        <begin position="290"/>
        <end position="339"/>
    </location>
</feature>
<gene>
    <name evidence="2" type="primary">AVEN_55312_1</name>
    <name evidence="2" type="ORF">CEXT_154471</name>
</gene>
<organism evidence="2 3">
    <name type="scientific">Caerostris extrusa</name>
    <name type="common">Bark spider</name>
    <name type="synonym">Caerostris bankana</name>
    <dbReference type="NCBI Taxonomy" id="172846"/>
    <lineage>
        <taxon>Eukaryota</taxon>
        <taxon>Metazoa</taxon>
        <taxon>Ecdysozoa</taxon>
        <taxon>Arthropoda</taxon>
        <taxon>Chelicerata</taxon>
        <taxon>Arachnida</taxon>
        <taxon>Araneae</taxon>
        <taxon>Araneomorphae</taxon>
        <taxon>Entelegynae</taxon>
        <taxon>Araneoidea</taxon>
        <taxon>Araneidae</taxon>
        <taxon>Caerostris</taxon>
    </lineage>
</organism>
<keyword evidence="3" id="KW-1185">Reference proteome</keyword>
<accession>A0AAV4Y496</accession>
<dbReference type="EMBL" id="BPLR01018790">
    <property type="protein sequence ID" value="GIZ02281.1"/>
    <property type="molecule type" value="Genomic_DNA"/>
</dbReference>
<name>A0AAV4Y496_CAEEX</name>
<proteinExistence type="predicted"/>
<evidence type="ECO:0000313" key="2">
    <source>
        <dbReference type="EMBL" id="GIZ02281.1"/>
    </source>
</evidence>
<protein>
    <submittedName>
        <fullName evidence="2">Uncharacterized protein</fullName>
    </submittedName>
</protein>
<evidence type="ECO:0000256" key="1">
    <source>
        <dbReference type="SAM" id="MobiDB-lite"/>
    </source>
</evidence>
<sequence length="339" mass="38765">MSNSGGDRTDSYTGYTDNHLKRRISVLKQEYKVRVKHQFDEYLFVALKSKENVNLEEAVDTFIKCNGYKAHRPVHHKDQIIHFYVRFASGYAARAAIKTIIEKDERYSVEIVESMLMSWFFFEVMDGRYPWTLAFIDLQDLENPGYEKAFSQEALQGLLVQFGDPRICCYQVGDRVDKAQVLFSTMSEALGASIALGCWYTAYEKQKDFYRLQIISSAKEVHLVKTSVGPEVEQAAEIAFELEYFVQKFSSTKVDSNPSLHCMTQEAPFLPPETEAGFPQGPYNNFNRGFTRHFKSQQNRNRTRGKGRGGRGQYNNRQSGNVSHVENAEASNFNPIAGN</sequence>
<reference evidence="2 3" key="1">
    <citation type="submission" date="2021-06" db="EMBL/GenBank/DDBJ databases">
        <title>Caerostris extrusa draft genome.</title>
        <authorList>
            <person name="Kono N."/>
            <person name="Arakawa K."/>
        </authorList>
    </citation>
    <scope>NUCLEOTIDE SEQUENCE [LARGE SCALE GENOMIC DNA]</scope>
</reference>
<feature type="compositionally biased region" description="Basic residues" evidence="1">
    <location>
        <begin position="290"/>
        <end position="309"/>
    </location>
</feature>
<dbReference type="Proteomes" id="UP001054945">
    <property type="component" value="Unassembled WGS sequence"/>
</dbReference>
<feature type="compositionally biased region" description="Polar residues" evidence="1">
    <location>
        <begin position="329"/>
        <end position="339"/>
    </location>
</feature>
<comment type="caution">
    <text evidence="2">The sequence shown here is derived from an EMBL/GenBank/DDBJ whole genome shotgun (WGS) entry which is preliminary data.</text>
</comment>
<dbReference type="AlphaFoldDB" id="A0AAV4Y496"/>